<name>A0A1S4CDY9_TOBAC</name>
<accession>A0A1S4CDY9</accession>
<organism evidence="3">
    <name type="scientific">Nicotiana tabacum</name>
    <name type="common">Common tobacco</name>
    <dbReference type="NCBI Taxonomy" id="4097"/>
    <lineage>
        <taxon>Eukaryota</taxon>
        <taxon>Viridiplantae</taxon>
        <taxon>Streptophyta</taxon>
        <taxon>Embryophyta</taxon>
        <taxon>Tracheophyta</taxon>
        <taxon>Spermatophyta</taxon>
        <taxon>Magnoliopsida</taxon>
        <taxon>eudicotyledons</taxon>
        <taxon>Gunneridae</taxon>
        <taxon>Pentapetalae</taxon>
        <taxon>asterids</taxon>
        <taxon>lamiids</taxon>
        <taxon>Solanales</taxon>
        <taxon>Solanaceae</taxon>
        <taxon>Nicotianoideae</taxon>
        <taxon>Nicotianeae</taxon>
        <taxon>Nicotiana</taxon>
    </lineage>
</organism>
<evidence type="ECO:0000313" key="3">
    <source>
        <dbReference type="RefSeq" id="XP_016499174.1"/>
    </source>
</evidence>
<gene>
    <name evidence="3" type="primary">LOC107817812</name>
</gene>
<reference evidence="3" key="1">
    <citation type="submission" date="2025-08" db="UniProtKB">
        <authorList>
            <consortium name="RefSeq"/>
        </authorList>
    </citation>
    <scope>IDENTIFICATION</scope>
</reference>
<evidence type="ECO:0000256" key="2">
    <source>
        <dbReference type="SAM" id="MobiDB-lite"/>
    </source>
</evidence>
<feature type="region of interest" description="Disordered" evidence="2">
    <location>
        <begin position="48"/>
        <end position="124"/>
    </location>
</feature>
<protein>
    <submittedName>
        <fullName evidence="3">Uncharacterized protein</fullName>
    </submittedName>
</protein>
<keyword evidence="1" id="KW-0175">Coiled coil</keyword>
<dbReference type="AlphaFoldDB" id="A0A1S4CDY9"/>
<dbReference type="RefSeq" id="XP_016499174.1">
    <property type="nucleotide sequence ID" value="XM_016643688.1"/>
</dbReference>
<feature type="coiled-coil region" evidence="1">
    <location>
        <begin position="1"/>
        <end position="28"/>
    </location>
</feature>
<evidence type="ECO:0000256" key="1">
    <source>
        <dbReference type="SAM" id="Coils"/>
    </source>
</evidence>
<sequence>MDQLASEKEGALANLASAEAQLQGVKVKNLAQAKQKRKLIQVDIDSIHQLNDEEEDEGGESALVTRTKNPTEVVKSFEPKTLPAEEETLKKNVGKATESPKIEIIPSPSTSTPKGVTPPPLPSYSEEEIKDAQALRTPDQSKFLDEDPFQDFFTGVDDATCLNDASTLFEEAHRIFSQAIAKFIAEQSKFEAELKRSSDEGKAHRLFCSKKEEELKDIRADLAKARQNEAELDKQWKENMDCFAGEKEVVLANLSLTGTQLQEVKVKNVAQAKNIDELEAKLDATGAEVAEVMAQIKRTKATTDKIIVVYLKYGKDA</sequence>
<feature type="coiled-coil region" evidence="1">
    <location>
        <begin position="261"/>
        <end position="295"/>
    </location>
</feature>
<dbReference type="KEGG" id="nta:107817812"/>
<feature type="coiled-coil region" evidence="1">
    <location>
        <begin position="208"/>
        <end position="235"/>
    </location>
</feature>
<dbReference type="PaxDb" id="4097-A0A1S4CDY9"/>
<proteinExistence type="predicted"/>